<dbReference type="AlphaFoldDB" id="A0A498CQV6"/>
<protein>
    <submittedName>
        <fullName evidence="2">Lactate utilization protein</fullName>
    </submittedName>
</protein>
<dbReference type="InterPro" id="IPR009501">
    <property type="entry name" value="UCP020269"/>
</dbReference>
<keyword evidence="3" id="KW-1185">Reference proteome</keyword>
<gene>
    <name evidence="2" type="ORF">D4A47_01350</name>
</gene>
<evidence type="ECO:0000313" key="3">
    <source>
        <dbReference type="Proteomes" id="UP000276301"/>
    </source>
</evidence>
<dbReference type="InterPro" id="IPR003741">
    <property type="entry name" value="LUD_dom"/>
</dbReference>
<dbReference type="PANTHER" id="PTHR36179:SF2">
    <property type="entry name" value="LUD DOMAIN-CONTAINING PROTEIN"/>
    <property type="match status" value="1"/>
</dbReference>
<reference evidence="2 3" key="1">
    <citation type="submission" date="2018-10" db="EMBL/GenBank/DDBJ databases">
        <title>Anaerotruncus faecis sp. nov., isolated from human feces.</title>
        <authorList>
            <person name="Wang Y.-J."/>
        </authorList>
    </citation>
    <scope>NUCLEOTIDE SEQUENCE [LARGE SCALE GENOMIC DNA]</scope>
    <source>
        <strain evidence="2 3">22A2-44</strain>
    </source>
</reference>
<sequence>MDANVSAVLEKKINRTIGNLQNNKMDAYYVKTCAEAVALVKELCPEGQSVSWGGSMTLAESGIKELLRSGAYRCLDREAKGADPEKIQREAFSCDTYFCSSNAVTEAGELYNVDGIGNRVAAMIYGPKSVIVVVGYNKIVPDLEAARVRMRDTAAPANATRLDRRTPCKVLGICRDCHSDDRICCDYVVMSQQKVKGRVKVIIVGEQLGY</sequence>
<dbReference type="Gene3D" id="3.40.50.10420">
    <property type="entry name" value="NagB/RpiA/CoA transferase-like"/>
    <property type="match status" value="1"/>
</dbReference>
<accession>A0A498CQV6</accession>
<dbReference type="Proteomes" id="UP000276301">
    <property type="component" value="Unassembled WGS sequence"/>
</dbReference>
<proteinExistence type="predicted"/>
<dbReference type="InterPro" id="IPR024185">
    <property type="entry name" value="FTHF_cligase-like_sf"/>
</dbReference>
<evidence type="ECO:0000313" key="2">
    <source>
        <dbReference type="EMBL" id="RLL14655.1"/>
    </source>
</evidence>
<name>A0A498CQV6_9FIRM</name>
<dbReference type="SUPFAM" id="SSF100950">
    <property type="entry name" value="NagB/RpiA/CoA transferase-like"/>
    <property type="match status" value="1"/>
</dbReference>
<dbReference type="PANTHER" id="PTHR36179">
    <property type="entry name" value="LUD_DOM DOMAIN-CONTAINING PROTEIN"/>
    <property type="match status" value="1"/>
</dbReference>
<dbReference type="InterPro" id="IPR037171">
    <property type="entry name" value="NagB/RpiA_transferase-like"/>
</dbReference>
<feature type="domain" description="LUD" evidence="1">
    <location>
        <begin position="13"/>
        <end position="204"/>
    </location>
</feature>
<comment type="caution">
    <text evidence="2">The sequence shown here is derived from an EMBL/GenBank/DDBJ whole genome shotgun (WGS) entry which is preliminary data.</text>
</comment>
<evidence type="ECO:0000259" key="1">
    <source>
        <dbReference type="Pfam" id="PF02589"/>
    </source>
</evidence>
<dbReference type="Pfam" id="PF02589">
    <property type="entry name" value="LUD_dom"/>
    <property type="match status" value="1"/>
</dbReference>
<dbReference type="RefSeq" id="WP_101550937.1">
    <property type="nucleotide sequence ID" value="NZ_DBFNFR010000089.1"/>
</dbReference>
<organism evidence="2 3">
    <name type="scientific">Anaerotruncus massiliensis</name>
    <name type="common">ex Liu et al. 2021</name>
    <dbReference type="NCBI Taxonomy" id="2321404"/>
    <lineage>
        <taxon>Bacteria</taxon>
        <taxon>Bacillati</taxon>
        <taxon>Bacillota</taxon>
        <taxon>Clostridia</taxon>
        <taxon>Eubacteriales</taxon>
        <taxon>Oscillospiraceae</taxon>
        <taxon>Anaerotruncus</taxon>
    </lineage>
</organism>
<dbReference type="PIRSF" id="PIRSF020269">
    <property type="entry name" value="DUF1121"/>
    <property type="match status" value="1"/>
</dbReference>
<dbReference type="EMBL" id="RCHT01000001">
    <property type="protein sequence ID" value="RLL14655.1"/>
    <property type="molecule type" value="Genomic_DNA"/>
</dbReference>